<protein>
    <submittedName>
        <fullName evidence="2">Uncharacterized protein</fullName>
    </submittedName>
</protein>
<reference evidence="2" key="1">
    <citation type="submission" date="2018-02" db="EMBL/GenBank/DDBJ databases">
        <authorList>
            <person name="Cohen D.B."/>
            <person name="Kent A.D."/>
        </authorList>
    </citation>
    <scope>NUCLEOTIDE SEQUENCE</scope>
</reference>
<proteinExistence type="predicted"/>
<sequence>MRFQRCLIVGVSPESSPSNFQTPKLSSMSLVTDSPVNSSSSDDFAAFLDDELDSGSSNSSPEDENDNDNDLESKRTKRRKVEKLENIEELQGSTSYTSLEQTVGAGAGAVPEFFFME</sequence>
<name>A0A2N9FNJ0_FAGSY</name>
<feature type="compositionally biased region" description="Polar residues" evidence="1">
    <location>
        <begin position="13"/>
        <end position="37"/>
    </location>
</feature>
<organism evidence="2">
    <name type="scientific">Fagus sylvatica</name>
    <name type="common">Beechnut</name>
    <dbReference type="NCBI Taxonomy" id="28930"/>
    <lineage>
        <taxon>Eukaryota</taxon>
        <taxon>Viridiplantae</taxon>
        <taxon>Streptophyta</taxon>
        <taxon>Embryophyta</taxon>
        <taxon>Tracheophyta</taxon>
        <taxon>Spermatophyta</taxon>
        <taxon>Magnoliopsida</taxon>
        <taxon>eudicotyledons</taxon>
        <taxon>Gunneridae</taxon>
        <taxon>Pentapetalae</taxon>
        <taxon>rosids</taxon>
        <taxon>fabids</taxon>
        <taxon>Fagales</taxon>
        <taxon>Fagaceae</taxon>
        <taxon>Fagus</taxon>
    </lineage>
</organism>
<evidence type="ECO:0000313" key="2">
    <source>
        <dbReference type="EMBL" id="SPC88705.1"/>
    </source>
</evidence>
<feature type="compositionally biased region" description="Low complexity" evidence="1">
    <location>
        <begin position="38"/>
        <end position="47"/>
    </location>
</feature>
<feature type="compositionally biased region" description="Acidic residues" evidence="1">
    <location>
        <begin position="61"/>
        <end position="70"/>
    </location>
</feature>
<feature type="region of interest" description="Disordered" evidence="1">
    <location>
        <begin position="12"/>
        <end position="86"/>
    </location>
</feature>
<dbReference type="AlphaFoldDB" id="A0A2N9FNJ0"/>
<gene>
    <name evidence="2" type="ORF">FSB_LOCUS16587</name>
</gene>
<evidence type="ECO:0000256" key="1">
    <source>
        <dbReference type="SAM" id="MobiDB-lite"/>
    </source>
</evidence>
<accession>A0A2N9FNJ0</accession>
<dbReference type="EMBL" id="OIVN01001013">
    <property type="protein sequence ID" value="SPC88705.1"/>
    <property type="molecule type" value="Genomic_DNA"/>
</dbReference>